<feature type="domain" description="Phosphatidic acid phosphatase type 2/haloperoxidase" evidence="7">
    <location>
        <begin position="110"/>
        <end position="327"/>
    </location>
</feature>
<dbReference type="RefSeq" id="XP_033659327.1">
    <property type="nucleotide sequence ID" value="XM_033810180.1"/>
</dbReference>
<dbReference type="PANTHER" id="PTHR10165:SF154">
    <property type="entry name" value="PAP2 DOMAIN PROTEIN (AFU_ORTHOLOGUE AFUA_1G09730)"/>
    <property type="match status" value="1"/>
</dbReference>
<protein>
    <recommendedName>
        <fullName evidence="7">Phosphatidic acid phosphatase type 2/haloperoxidase domain-containing protein</fullName>
    </recommendedName>
</protein>
<feature type="transmembrane region" description="Helical" evidence="6">
    <location>
        <begin position="194"/>
        <end position="212"/>
    </location>
</feature>
<organism evidence="8 9">
    <name type="scientific">Zasmidium cellare ATCC 36951</name>
    <dbReference type="NCBI Taxonomy" id="1080233"/>
    <lineage>
        <taxon>Eukaryota</taxon>
        <taxon>Fungi</taxon>
        <taxon>Dikarya</taxon>
        <taxon>Ascomycota</taxon>
        <taxon>Pezizomycotina</taxon>
        <taxon>Dothideomycetes</taxon>
        <taxon>Dothideomycetidae</taxon>
        <taxon>Mycosphaerellales</taxon>
        <taxon>Mycosphaerellaceae</taxon>
        <taxon>Zasmidium</taxon>
    </lineage>
</organism>
<keyword evidence="3 6" id="KW-0812">Transmembrane</keyword>
<sequence>MALQPLIDNWALTLAYTVDWIVIVLIAAAGGGLNFVRPYHRPFSLLDLNISYPIESELSITTVFLVTGLAPAIIILLIVATCVPGWKISRSMKRADALRLKAWELEKGWAGLALALATSFFITQGSKQLFGKPRPNMLARCQPDLTDIASHVVGGYGQSINPEWTLVDTSICTTSDLHTLDDGFRSFPSGHSSFSFAGLVYLTLFLCSKFSIGIPALPFPRTPTDNPPYFPTRTNNFELQPRMRDQTDARDPVRISSLENIAHPPPANSLLIRNSAASPPVHLLAIAFVPIAVAIYIGSTRYTDFYHFGFDIIAGSLLGICTAWISFRWYHLPLSRGHGWAWGARSKERAFGIGVGTEGYVESRAGGHMV</sequence>
<dbReference type="GO" id="GO:0006644">
    <property type="term" value="P:phospholipid metabolic process"/>
    <property type="evidence" value="ECO:0007669"/>
    <property type="project" value="InterPro"/>
</dbReference>
<dbReference type="AlphaFoldDB" id="A0A6A6BWM0"/>
<dbReference type="GO" id="GO:0046839">
    <property type="term" value="P:phospholipid dephosphorylation"/>
    <property type="evidence" value="ECO:0007669"/>
    <property type="project" value="TreeGrafter"/>
</dbReference>
<comment type="similarity">
    <text evidence="2">Belongs to the PA-phosphatase related phosphoesterase family.</text>
</comment>
<dbReference type="GO" id="GO:0016020">
    <property type="term" value="C:membrane"/>
    <property type="evidence" value="ECO:0007669"/>
    <property type="project" value="UniProtKB-SubCell"/>
</dbReference>
<feature type="transmembrane region" description="Helical" evidence="6">
    <location>
        <begin position="281"/>
        <end position="299"/>
    </location>
</feature>
<evidence type="ECO:0000256" key="5">
    <source>
        <dbReference type="ARBA" id="ARBA00023136"/>
    </source>
</evidence>
<evidence type="ECO:0000256" key="6">
    <source>
        <dbReference type="SAM" id="Phobius"/>
    </source>
</evidence>
<dbReference type="Gene3D" id="1.20.144.10">
    <property type="entry name" value="Phosphatidic acid phosphatase type 2/haloperoxidase"/>
    <property type="match status" value="1"/>
</dbReference>
<evidence type="ECO:0000256" key="4">
    <source>
        <dbReference type="ARBA" id="ARBA00022989"/>
    </source>
</evidence>
<feature type="transmembrane region" description="Helical" evidence="6">
    <location>
        <begin position="63"/>
        <end position="86"/>
    </location>
</feature>
<gene>
    <name evidence="8" type="ORF">M409DRAFT_31050</name>
</gene>
<evidence type="ECO:0000256" key="3">
    <source>
        <dbReference type="ARBA" id="ARBA00022692"/>
    </source>
</evidence>
<dbReference type="CDD" id="cd03390">
    <property type="entry name" value="PAP2_containing_1_like"/>
    <property type="match status" value="1"/>
</dbReference>
<evidence type="ECO:0000259" key="7">
    <source>
        <dbReference type="SMART" id="SM00014"/>
    </source>
</evidence>
<feature type="transmembrane region" description="Helical" evidence="6">
    <location>
        <begin position="12"/>
        <end position="36"/>
    </location>
</feature>
<dbReference type="Proteomes" id="UP000799537">
    <property type="component" value="Unassembled WGS sequence"/>
</dbReference>
<dbReference type="SMART" id="SM00014">
    <property type="entry name" value="acidPPc"/>
    <property type="match status" value="1"/>
</dbReference>
<dbReference type="InterPro" id="IPR036938">
    <property type="entry name" value="PAP2/HPO_sf"/>
</dbReference>
<dbReference type="GO" id="GO:0008195">
    <property type="term" value="F:phosphatidate phosphatase activity"/>
    <property type="evidence" value="ECO:0007669"/>
    <property type="project" value="TreeGrafter"/>
</dbReference>
<comment type="subcellular location">
    <subcellularLocation>
        <location evidence="1">Membrane</location>
        <topology evidence="1">Multi-pass membrane protein</topology>
    </subcellularLocation>
</comment>
<feature type="transmembrane region" description="Helical" evidence="6">
    <location>
        <begin position="305"/>
        <end position="327"/>
    </location>
</feature>
<evidence type="ECO:0000313" key="9">
    <source>
        <dbReference type="Proteomes" id="UP000799537"/>
    </source>
</evidence>
<dbReference type="SUPFAM" id="SSF48317">
    <property type="entry name" value="Acid phosphatase/Vanadium-dependent haloperoxidase"/>
    <property type="match status" value="1"/>
</dbReference>
<dbReference type="GeneID" id="54563452"/>
<keyword evidence="5 6" id="KW-0472">Membrane</keyword>
<accession>A0A6A6BWM0</accession>
<keyword evidence="9" id="KW-1185">Reference proteome</keyword>
<proteinExistence type="inferred from homology"/>
<evidence type="ECO:0000256" key="1">
    <source>
        <dbReference type="ARBA" id="ARBA00004141"/>
    </source>
</evidence>
<dbReference type="InterPro" id="IPR000326">
    <property type="entry name" value="PAP2/HPO"/>
</dbReference>
<dbReference type="InterPro" id="IPR043216">
    <property type="entry name" value="PAP-like"/>
</dbReference>
<dbReference type="Pfam" id="PF01569">
    <property type="entry name" value="PAP2"/>
    <property type="match status" value="1"/>
</dbReference>
<name>A0A6A6BWM0_ZASCE</name>
<evidence type="ECO:0000256" key="2">
    <source>
        <dbReference type="ARBA" id="ARBA00008816"/>
    </source>
</evidence>
<dbReference type="PANTHER" id="PTHR10165">
    <property type="entry name" value="LIPID PHOSPHATE PHOSPHATASE"/>
    <property type="match status" value="1"/>
</dbReference>
<dbReference type="OrthoDB" id="8907274at2759"/>
<reference evidence="8" key="1">
    <citation type="journal article" date="2020" name="Stud. Mycol.">
        <title>101 Dothideomycetes genomes: a test case for predicting lifestyles and emergence of pathogens.</title>
        <authorList>
            <person name="Haridas S."/>
            <person name="Albert R."/>
            <person name="Binder M."/>
            <person name="Bloem J."/>
            <person name="Labutti K."/>
            <person name="Salamov A."/>
            <person name="Andreopoulos B."/>
            <person name="Baker S."/>
            <person name="Barry K."/>
            <person name="Bills G."/>
            <person name="Bluhm B."/>
            <person name="Cannon C."/>
            <person name="Castanera R."/>
            <person name="Culley D."/>
            <person name="Daum C."/>
            <person name="Ezra D."/>
            <person name="Gonzalez J."/>
            <person name="Henrissat B."/>
            <person name="Kuo A."/>
            <person name="Liang C."/>
            <person name="Lipzen A."/>
            <person name="Lutzoni F."/>
            <person name="Magnuson J."/>
            <person name="Mondo S."/>
            <person name="Nolan M."/>
            <person name="Ohm R."/>
            <person name="Pangilinan J."/>
            <person name="Park H.-J."/>
            <person name="Ramirez L."/>
            <person name="Alfaro M."/>
            <person name="Sun H."/>
            <person name="Tritt A."/>
            <person name="Yoshinaga Y."/>
            <person name="Zwiers L.-H."/>
            <person name="Turgeon B."/>
            <person name="Goodwin S."/>
            <person name="Spatafora J."/>
            <person name="Crous P."/>
            <person name="Grigoriev I."/>
        </authorList>
    </citation>
    <scope>NUCLEOTIDE SEQUENCE</scope>
    <source>
        <strain evidence="8">ATCC 36951</strain>
    </source>
</reference>
<keyword evidence="4 6" id="KW-1133">Transmembrane helix</keyword>
<evidence type="ECO:0000313" key="8">
    <source>
        <dbReference type="EMBL" id="KAF2158438.1"/>
    </source>
</evidence>
<dbReference type="EMBL" id="ML993666">
    <property type="protein sequence ID" value="KAF2158438.1"/>
    <property type="molecule type" value="Genomic_DNA"/>
</dbReference>